<reference evidence="3 4" key="1">
    <citation type="journal article" date="2018" name="Sci. Rep.">
        <title>Genome sequence of the cauliflower mushroom Sparassis crispa (Hanabiratake) and its association with beneficial usage.</title>
        <authorList>
            <person name="Kiyama R."/>
            <person name="Furutani Y."/>
            <person name="Kawaguchi K."/>
            <person name="Nakanishi T."/>
        </authorList>
    </citation>
    <scope>NUCLEOTIDE SEQUENCE [LARGE SCALE GENOMIC DNA]</scope>
</reference>
<feature type="compositionally biased region" description="Low complexity" evidence="1">
    <location>
        <begin position="346"/>
        <end position="367"/>
    </location>
</feature>
<dbReference type="Pfam" id="PF13649">
    <property type="entry name" value="Methyltransf_25"/>
    <property type="match status" value="1"/>
</dbReference>
<dbReference type="InterPro" id="IPR041698">
    <property type="entry name" value="Methyltransf_25"/>
</dbReference>
<feature type="region of interest" description="Disordered" evidence="1">
    <location>
        <begin position="346"/>
        <end position="373"/>
    </location>
</feature>
<dbReference type="OrthoDB" id="2013972at2759"/>
<evidence type="ECO:0000259" key="2">
    <source>
        <dbReference type="Pfam" id="PF13649"/>
    </source>
</evidence>
<evidence type="ECO:0000313" key="3">
    <source>
        <dbReference type="EMBL" id="GBE77747.1"/>
    </source>
</evidence>
<evidence type="ECO:0000256" key="1">
    <source>
        <dbReference type="SAM" id="MobiDB-lite"/>
    </source>
</evidence>
<gene>
    <name evidence="3" type="ORF">SCP_0106290</name>
</gene>
<dbReference type="InParanoid" id="A0A401G6H2"/>
<dbReference type="SUPFAM" id="SSF53335">
    <property type="entry name" value="S-adenosyl-L-methionine-dependent methyltransferases"/>
    <property type="match status" value="1"/>
</dbReference>
<organism evidence="3 4">
    <name type="scientific">Sparassis crispa</name>
    <dbReference type="NCBI Taxonomy" id="139825"/>
    <lineage>
        <taxon>Eukaryota</taxon>
        <taxon>Fungi</taxon>
        <taxon>Dikarya</taxon>
        <taxon>Basidiomycota</taxon>
        <taxon>Agaricomycotina</taxon>
        <taxon>Agaricomycetes</taxon>
        <taxon>Polyporales</taxon>
        <taxon>Sparassidaceae</taxon>
        <taxon>Sparassis</taxon>
    </lineage>
</organism>
<accession>A0A401G6H2</accession>
<dbReference type="PANTHER" id="PTHR43591:SF110">
    <property type="entry name" value="RHODANESE DOMAIN-CONTAINING PROTEIN"/>
    <property type="match status" value="1"/>
</dbReference>
<name>A0A401G6H2_9APHY</name>
<dbReference type="PANTHER" id="PTHR43591">
    <property type="entry name" value="METHYLTRANSFERASE"/>
    <property type="match status" value="1"/>
</dbReference>
<dbReference type="EMBL" id="BFAD01000001">
    <property type="protein sequence ID" value="GBE77747.1"/>
    <property type="molecule type" value="Genomic_DNA"/>
</dbReference>
<protein>
    <recommendedName>
        <fullName evidence="2">Methyltransferase domain-containing protein</fullName>
    </recommendedName>
</protein>
<dbReference type="GeneID" id="38774664"/>
<feature type="domain" description="Methyltransferase" evidence="2">
    <location>
        <begin position="98"/>
        <end position="194"/>
    </location>
</feature>
<evidence type="ECO:0000313" key="4">
    <source>
        <dbReference type="Proteomes" id="UP000287166"/>
    </source>
</evidence>
<sequence length="573" mass="64865">MASDTATVIVPSPRRSFSSTITHAEHTDTKKQDFARENKFIYQHGSKLHAYGTDKAPYPVSYNKEFLALTAIDRALFYQVHKDVSFIDFQGHPPKRCLDLGTGMGDWVIEAARHWPECTFVGYDLVNVQIPFHAMELEVRGRIEWKHGNFLSNKLPFEDEEFDHIHIFALASGVPENKWMSLYEELHRVLRPGGTVEQMEEDIIFPLLPRWFTDPLRAYARGPSMHFPDGTQHFSRNSCAQSEDGEHEHELLESLFFAVHDNRFINRTPTSLLPSYFSAIFGHVQSPPAVEFPMPMLAPLAPLPNELSTMQSLRSEFELVPETSSSISSFLSPDNSFDIASTISPISSSQSTSDSSVTSSASPPSSDKGTKLSNVAPSILEYTRSSSSFDSSLSDSVSSSIISSITTLDPILTMKDEGTRLGPAFQLFALDELQKLDENSLYMHLFSAVRRVLSVKEAMWEELINRVVKRDESLRKYGWTAADDYTEDSSRRKFDALVHQYDKDMRVRISLWHSLVRYGWEYPPRDPLSKAEVMEEERIRQDLLRARRSANGGELNACSRCIRLILGEKSSAS</sequence>
<comment type="caution">
    <text evidence="3">The sequence shown here is derived from an EMBL/GenBank/DDBJ whole genome shotgun (WGS) entry which is preliminary data.</text>
</comment>
<dbReference type="STRING" id="139825.A0A401G6H2"/>
<proteinExistence type="predicted"/>
<keyword evidence="4" id="KW-1185">Reference proteome</keyword>
<dbReference type="InterPro" id="IPR029063">
    <property type="entry name" value="SAM-dependent_MTases_sf"/>
</dbReference>
<dbReference type="Proteomes" id="UP000287166">
    <property type="component" value="Unassembled WGS sequence"/>
</dbReference>
<dbReference type="RefSeq" id="XP_027608660.1">
    <property type="nucleotide sequence ID" value="XM_027752859.1"/>
</dbReference>
<dbReference type="CDD" id="cd02440">
    <property type="entry name" value="AdoMet_MTases"/>
    <property type="match status" value="1"/>
</dbReference>
<dbReference type="Gene3D" id="3.40.50.150">
    <property type="entry name" value="Vaccinia Virus protein VP39"/>
    <property type="match status" value="1"/>
</dbReference>
<dbReference type="AlphaFoldDB" id="A0A401G6H2"/>